<comment type="similarity">
    <text evidence="8">Belongs to the RING-type zinc finger family. ATL subfamily.</text>
</comment>
<name>A0A835DP92_TETSI</name>
<dbReference type="AlphaFoldDB" id="A0A835DP92"/>
<evidence type="ECO:0000256" key="8">
    <source>
        <dbReference type="ARBA" id="ARBA00024209"/>
    </source>
</evidence>
<keyword evidence="7 9" id="KW-0472">Membrane</keyword>
<feature type="transmembrane region" description="Helical" evidence="9">
    <location>
        <begin position="67"/>
        <end position="88"/>
    </location>
</feature>
<dbReference type="InterPro" id="IPR044602">
    <property type="entry name" value="ATL10/ATL72-79-like"/>
</dbReference>
<comment type="caution">
    <text evidence="10">The sequence shown here is derived from an EMBL/GenBank/DDBJ whole genome shotgun (WGS) entry which is preliminary data.</text>
</comment>
<dbReference type="PANTHER" id="PTHR46905:SF7">
    <property type="entry name" value="RING-H2 FINGER PROTEIN ATL78"/>
    <property type="match status" value="1"/>
</dbReference>
<keyword evidence="4" id="KW-0479">Metal-binding</keyword>
<keyword evidence="3 9" id="KW-0812">Transmembrane</keyword>
<comment type="subcellular location">
    <subcellularLocation>
        <location evidence="1">Membrane</location>
        <topology evidence="1">Single-pass membrane protein</topology>
    </subcellularLocation>
</comment>
<reference evidence="10 11" key="1">
    <citation type="submission" date="2020-04" db="EMBL/GenBank/DDBJ databases">
        <title>Plant Genome Project.</title>
        <authorList>
            <person name="Zhang R.-G."/>
        </authorList>
    </citation>
    <scope>NUCLEOTIDE SEQUENCE [LARGE SCALE GENOMIC DNA]</scope>
    <source>
        <strain evidence="10">YNK0</strain>
        <tissue evidence="10">Leaf</tissue>
    </source>
</reference>
<evidence type="ECO:0000256" key="7">
    <source>
        <dbReference type="ARBA" id="ARBA00023136"/>
    </source>
</evidence>
<keyword evidence="6 9" id="KW-1133">Transmembrane helix</keyword>
<evidence type="ECO:0000256" key="4">
    <source>
        <dbReference type="ARBA" id="ARBA00022723"/>
    </source>
</evidence>
<proteinExistence type="inferred from homology"/>
<keyword evidence="2" id="KW-0808">Transferase</keyword>
<evidence type="ECO:0000256" key="1">
    <source>
        <dbReference type="ARBA" id="ARBA00004167"/>
    </source>
</evidence>
<sequence length="292" mass="32112">MSPFTYSSSSTSPSELFQDFLGNVHSRRLLLHTPLHQFPATVALPGTGNGQDSVKPSVGENSFDANVVMILSVLLCALICALGLNSIVRCALRCSSRVAAQSGNNSSARRVNTGISRKILQTFITLTYSDGLALPGLDSECVICLSEFAHGEHIKNPKPDQQAQYLYKWIRPPKPKKNLINDYDHLSDFFINHSPDIFRATKLPGDRMVRHLLAGRDLSLPMNITMSASFANSFAATYVPKTVVSAEEPKDRDVNSHINNEEEGLRICQHKTSNQSTVPCSVCVHYHRLGSS</sequence>
<dbReference type="UniPathway" id="UPA00143"/>
<organism evidence="10 11">
    <name type="scientific">Tetracentron sinense</name>
    <name type="common">Spur-leaf</name>
    <dbReference type="NCBI Taxonomy" id="13715"/>
    <lineage>
        <taxon>Eukaryota</taxon>
        <taxon>Viridiplantae</taxon>
        <taxon>Streptophyta</taxon>
        <taxon>Embryophyta</taxon>
        <taxon>Tracheophyta</taxon>
        <taxon>Spermatophyta</taxon>
        <taxon>Magnoliopsida</taxon>
        <taxon>Trochodendrales</taxon>
        <taxon>Trochodendraceae</taxon>
        <taxon>Tetracentron</taxon>
    </lineage>
</organism>
<gene>
    <name evidence="10" type="ORF">HHK36_004201</name>
</gene>
<evidence type="ECO:0000256" key="9">
    <source>
        <dbReference type="SAM" id="Phobius"/>
    </source>
</evidence>
<dbReference type="PANTHER" id="PTHR46905">
    <property type="entry name" value="RING-H2 FINGER PROTEIN ATL78"/>
    <property type="match status" value="1"/>
</dbReference>
<evidence type="ECO:0000256" key="5">
    <source>
        <dbReference type="ARBA" id="ARBA00022833"/>
    </source>
</evidence>
<dbReference type="GO" id="GO:0016740">
    <property type="term" value="F:transferase activity"/>
    <property type="evidence" value="ECO:0007669"/>
    <property type="project" value="UniProtKB-KW"/>
</dbReference>
<accession>A0A835DP92</accession>
<keyword evidence="5" id="KW-0862">Zinc</keyword>
<dbReference type="GO" id="GO:0046872">
    <property type="term" value="F:metal ion binding"/>
    <property type="evidence" value="ECO:0007669"/>
    <property type="project" value="UniProtKB-KW"/>
</dbReference>
<dbReference type="OrthoDB" id="8062037at2759"/>
<dbReference type="GO" id="GO:0016567">
    <property type="term" value="P:protein ubiquitination"/>
    <property type="evidence" value="ECO:0007669"/>
    <property type="project" value="UniProtKB-UniPathway"/>
</dbReference>
<evidence type="ECO:0000256" key="6">
    <source>
        <dbReference type="ARBA" id="ARBA00022989"/>
    </source>
</evidence>
<evidence type="ECO:0000313" key="11">
    <source>
        <dbReference type="Proteomes" id="UP000655225"/>
    </source>
</evidence>
<dbReference type="Proteomes" id="UP000655225">
    <property type="component" value="Unassembled WGS sequence"/>
</dbReference>
<evidence type="ECO:0000256" key="3">
    <source>
        <dbReference type="ARBA" id="ARBA00022692"/>
    </source>
</evidence>
<evidence type="ECO:0000313" key="10">
    <source>
        <dbReference type="EMBL" id="KAF8411643.1"/>
    </source>
</evidence>
<dbReference type="GO" id="GO:0016020">
    <property type="term" value="C:membrane"/>
    <property type="evidence" value="ECO:0007669"/>
    <property type="project" value="UniProtKB-SubCell"/>
</dbReference>
<keyword evidence="11" id="KW-1185">Reference proteome</keyword>
<evidence type="ECO:0000256" key="2">
    <source>
        <dbReference type="ARBA" id="ARBA00022679"/>
    </source>
</evidence>
<protein>
    <submittedName>
        <fullName evidence="10">Uncharacterized protein</fullName>
    </submittedName>
</protein>
<dbReference type="EMBL" id="JABCRI010000002">
    <property type="protein sequence ID" value="KAF8411643.1"/>
    <property type="molecule type" value="Genomic_DNA"/>
</dbReference>